<dbReference type="HOGENOM" id="CLU_2275388_0_0_0"/>
<evidence type="ECO:0000313" key="3">
    <source>
        <dbReference type="Proteomes" id="UP000006860"/>
    </source>
</evidence>
<proteinExistence type="predicted"/>
<reference evidence="3" key="1">
    <citation type="submission" date="2011-02" db="EMBL/GenBank/DDBJ databases">
        <title>The complete genome of Planctomyces brasiliensis DSM 5305.</title>
        <authorList>
            <person name="Lucas S."/>
            <person name="Copeland A."/>
            <person name="Lapidus A."/>
            <person name="Bruce D."/>
            <person name="Goodwin L."/>
            <person name="Pitluck S."/>
            <person name="Kyrpides N."/>
            <person name="Mavromatis K."/>
            <person name="Pagani I."/>
            <person name="Ivanova N."/>
            <person name="Ovchinnikova G."/>
            <person name="Lu M."/>
            <person name="Detter J.C."/>
            <person name="Han C."/>
            <person name="Land M."/>
            <person name="Hauser L."/>
            <person name="Markowitz V."/>
            <person name="Cheng J.-F."/>
            <person name="Hugenholtz P."/>
            <person name="Woyke T."/>
            <person name="Wu D."/>
            <person name="Tindall B."/>
            <person name="Pomrenke H.G."/>
            <person name="Brambilla E."/>
            <person name="Klenk H.-P."/>
            <person name="Eisen J.A."/>
        </authorList>
    </citation>
    <scope>NUCLEOTIDE SEQUENCE [LARGE SCALE GENOMIC DNA]</scope>
    <source>
        <strain evidence="3">ATCC 49424 / DSM 5305 / JCM 21570 / NBRC 103401 / IFAM 1448</strain>
    </source>
</reference>
<feature type="transmembrane region" description="Helical" evidence="1">
    <location>
        <begin position="27"/>
        <end position="48"/>
    </location>
</feature>
<keyword evidence="1" id="KW-0472">Membrane</keyword>
<sequence>MTDATTTDGPPLSDQQTAALAGLCKRLNLYIAINTVAIVAAVISVVAMLNSPGNSLTEGIMAIVATIVAVGTRQIIYLARITYKMEYPQAPPPSTTSRGQTE</sequence>
<dbReference type="AlphaFoldDB" id="F0SFR0"/>
<keyword evidence="3" id="KW-1185">Reference proteome</keyword>
<accession>F0SFR0</accession>
<evidence type="ECO:0000313" key="2">
    <source>
        <dbReference type="EMBL" id="ADY61517.1"/>
    </source>
</evidence>
<dbReference type="KEGG" id="pbs:Plabr_3940"/>
<evidence type="ECO:0000256" key="1">
    <source>
        <dbReference type="SAM" id="Phobius"/>
    </source>
</evidence>
<keyword evidence="1" id="KW-1133">Transmembrane helix</keyword>
<feature type="transmembrane region" description="Helical" evidence="1">
    <location>
        <begin position="60"/>
        <end position="79"/>
    </location>
</feature>
<organism evidence="2 3">
    <name type="scientific">Rubinisphaera brasiliensis (strain ATCC 49424 / DSM 5305 / JCM 21570 / IAM 15109 / NBRC 103401 / IFAM 1448)</name>
    <name type="common">Planctomyces brasiliensis</name>
    <dbReference type="NCBI Taxonomy" id="756272"/>
    <lineage>
        <taxon>Bacteria</taxon>
        <taxon>Pseudomonadati</taxon>
        <taxon>Planctomycetota</taxon>
        <taxon>Planctomycetia</taxon>
        <taxon>Planctomycetales</taxon>
        <taxon>Planctomycetaceae</taxon>
        <taxon>Rubinisphaera</taxon>
    </lineage>
</organism>
<dbReference type="STRING" id="756272.Plabr_3940"/>
<dbReference type="RefSeq" id="WP_013630234.1">
    <property type="nucleotide sequence ID" value="NC_015174.1"/>
</dbReference>
<keyword evidence="1" id="KW-0812">Transmembrane</keyword>
<dbReference type="EMBL" id="CP002546">
    <property type="protein sequence ID" value="ADY61517.1"/>
    <property type="molecule type" value="Genomic_DNA"/>
</dbReference>
<name>F0SFR0_RUBBR</name>
<dbReference type="Proteomes" id="UP000006860">
    <property type="component" value="Chromosome"/>
</dbReference>
<protein>
    <submittedName>
        <fullName evidence="2">Uncharacterized protein</fullName>
    </submittedName>
</protein>
<gene>
    <name evidence="2" type="ordered locus">Plabr_3940</name>
</gene>